<dbReference type="SUPFAM" id="SSF56436">
    <property type="entry name" value="C-type lectin-like"/>
    <property type="match status" value="3"/>
</dbReference>
<keyword evidence="4" id="KW-1185">Reference proteome</keyword>
<dbReference type="GeneTree" id="ENSGT01100000263473"/>
<dbReference type="PROSITE" id="PS00615">
    <property type="entry name" value="C_TYPE_LECTIN_1"/>
    <property type="match status" value="1"/>
</dbReference>
<dbReference type="Proteomes" id="UP000694580">
    <property type="component" value="Chromosome 9"/>
</dbReference>
<dbReference type="Ensembl" id="ENSDCDT00010020007.1">
    <property type="protein sequence ID" value="ENSDCDP00010018914.1"/>
    <property type="gene ID" value="ENSDCDG00010008570.1"/>
</dbReference>
<keyword evidence="1" id="KW-1015">Disulfide bond</keyword>
<evidence type="ECO:0000313" key="3">
    <source>
        <dbReference type="Ensembl" id="ENSDCDP00010018914.1"/>
    </source>
</evidence>
<reference evidence="3 4" key="1">
    <citation type="submission" date="2020-06" db="EMBL/GenBank/DDBJ databases">
        <authorList>
            <consortium name="Wellcome Sanger Institute Data Sharing"/>
        </authorList>
    </citation>
    <scope>NUCLEOTIDE SEQUENCE [LARGE SCALE GENOMIC DNA]</scope>
</reference>
<feature type="domain" description="C-type lectin" evidence="2">
    <location>
        <begin position="69"/>
        <end position="190"/>
    </location>
</feature>
<dbReference type="CDD" id="cd00037">
    <property type="entry name" value="CLECT"/>
    <property type="match status" value="1"/>
</dbReference>
<dbReference type="InterPro" id="IPR001304">
    <property type="entry name" value="C-type_lectin-like"/>
</dbReference>
<dbReference type="PANTHER" id="PTHR45784">
    <property type="entry name" value="C-TYPE LECTIN DOMAIN FAMILY 20 MEMBER A-RELATED"/>
    <property type="match status" value="1"/>
</dbReference>
<proteinExistence type="predicted"/>
<reference evidence="3" key="2">
    <citation type="submission" date="2025-08" db="UniProtKB">
        <authorList>
            <consortium name="Ensembl"/>
        </authorList>
    </citation>
    <scope>IDENTIFICATION</scope>
</reference>
<dbReference type="Gene3D" id="3.10.100.10">
    <property type="entry name" value="Mannose-Binding Protein A, subunit A"/>
    <property type="match status" value="3"/>
</dbReference>
<evidence type="ECO:0000259" key="2">
    <source>
        <dbReference type="PROSITE" id="PS50041"/>
    </source>
</evidence>
<protein>
    <recommendedName>
        <fullName evidence="2">C-type lectin domain-containing protein</fullName>
    </recommendedName>
</protein>
<evidence type="ECO:0000256" key="1">
    <source>
        <dbReference type="ARBA" id="ARBA00023157"/>
    </source>
</evidence>
<dbReference type="PROSITE" id="PS50041">
    <property type="entry name" value="C_TYPE_LECTIN_2"/>
    <property type="match status" value="3"/>
</dbReference>
<dbReference type="PANTHER" id="PTHR45784:SF3">
    <property type="entry name" value="C-TYPE LECTIN DOMAIN FAMILY 4 MEMBER K-LIKE-RELATED"/>
    <property type="match status" value="1"/>
</dbReference>
<accession>A0AAY4BD98</accession>
<dbReference type="InterPro" id="IPR018378">
    <property type="entry name" value="C-type_lectin_CS"/>
</dbReference>
<dbReference type="InterPro" id="IPR016187">
    <property type="entry name" value="CTDL_fold"/>
</dbReference>
<feature type="domain" description="C-type lectin" evidence="2">
    <location>
        <begin position="295"/>
        <end position="422"/>
    </location>
</feature>
<gene>
    <name evidence="3" type="primary">LOC114796625</name>
</gene>
<dbReference type="SMART" id="SM00034">
    <property type="entry name" value="CLECT"/>
    <property type="match status" value="3"/>
</dbReference>
<feature type="domain" description="C-type lectin" evidence="2">
    <location>
        <begin position="185"/>
        <end position="300"/>
    </location>
</feature>
<dbReference type="AlphaFoldDB" id="A0AAY4BD98"/>
<sequence length="423" mass="48674">MQQELMRYLDPEASAQIFSYFAVQNWTGLYNPSLSAFIFCLVSEMENFIYTVLLFTGACRLCPCAGLQYHFVNESMTWTEAQSYCRGNYTDLATVEDTEDMMMMVDITVQQGYKGLVWIGLYYGDTWRWSIQDNNSYSHADTGFRNWSQTQPDNGCKNINEEIKEACVMINNEGSWNDAGCSTSYPTVCYQENNAGGIYVINSTGRNWTEAQIYCRQHYTDLAIIRNSEDNQNFTSQLTGNTWIGLHRDWVWSDQNSSTYRNWTAGRPLNNKASCAVADISQGGTWMDKDCGARFPFICYQDNLVLVRENKTWKEALLYCRQNHVDLVSVSSEKVQRWVREKAGEASTPYVWMGLRYSYTLNFWLWVSGEFSCYQSWSTGNGTGWCRDEGGRRVWSTGAQQAGEEQKWVSLSEDTKLNFVCIK</sequence>
<organism evidence="3 4">
    <name type="scientific">Denticeps clupeoides</name>
    <name type="common">denticle herring</name>
    <dbReference type="NCBI Taxonomy" id="299321"/>
    <lineage>
        <taxon>Eukaryota</taxon>
        <taxon>Metazoa</taxon>
        <taxon>Chordata</taxon>
        <taxon>Craniata</taxon>
        <taxon>Vertebrata</taxon>
        <taxon>Euteleostomi</taxon>
        <taxon>Actinopterygii</taxon>
        <taxon>Neopterygii</taxon>
        <taxon>Teleostei</taxon>
        <taxon>Clupei</taxon>
        <taxon>Clupeiformes</taxon>
        <taxon>Denticipitoidei</taxon>
        <taxon>Denticipitidae</taxon>
        <taxon>Denticeps</taxon>
    </lineage>
</organism>
<name>A0AAY4BD98_9TELE</name>
<dbReference type="Pfam" id="PF00059">
    <property type="entry name" value="Lectin_C"/>
    <property type="match status" value="3"/>
</dbReference>
<reference evidence="3" key="3">
    <citation type="submission" date="2025-09" db="UniProtKB">
        <authorList>
            <consortium name="Ensembl"/>
        </authorList>
    </citation>
    <scope>IDENTIFICATION</scope>
</reference>
<evidence type="ECO:0000313" key="4">
    <source>
        <dbReference type="Proteomes" id="UP000694580"/>
    </source>
</evidence>
<dbReference type="InterPro" id="IPR016186">
    <property type="entry name" value="C-type_lectin-like/link_sf"/>
</dbReference>